<reference evidence="2 3" key="1">
    <citation type="submission" date="2019-06" db="EMBL/GenBank/DDBJ databases">
        <title>Sequencing the genomes of 1000 actinobacteria strains.</title>
        <authorList>
            <person name="Klenk H.-P."/>
        </authorList>
    </citation>
    <scope>NUCLEOTIDE SEQUENCE [LARGE SCALE GENOMIC DNA]</scope>
    <source>
        <strain evidence="2 3">DSM 45511</strain>
    </source>
</reference>
<dbReference type="Proteomes" id="UP000319818">
    <property type="component" value="Unassembled WGS sequence"/>
</dbReference>
<dbReference type="AlphaFoldDB" id="A0A543FTD4"/>
<name>A0A543FTD4_9PSEU</name>
<dbReference type="EMBL" id="VFPH01000002">
    <property type="protein sequence ID" value="TQM37099.1"/>
    <property type="molecule type" value="Genomic_DNA"/>
</dbReference>
<comment type="caution">
    <text evidence="2">The sequence shown here is derived from an EMBL/GenBank/DDBJ whole genome shotgun (WGS) entry which is preliminary data.</text>
</comment>
<protein>
    <submittedName>
        <fullName evidence="2">Uncharacterized protein</fullName>
    </submittedName>
</protein>
<evidence type="ECO:0000256" key="1">
    <source>
        <dbReference type="SAM" id="MobiDB-lite"/>
    </source>
</evidence>
<evidence type="ECO:0000313" key="2">
    <source>
        <dbReference type="EMBL" id="TQM37099.1"/>
    </source>
</evidence>
<gene>
    <name evidence="2" type="ORF">FB388_4300</name>
</gene>
<organism evidence="2 3">
    <name type="scientific">Pseudonocardia cypriaca</name>
    <dbReference type="NCBI Taxonomy" id="882449"/>
    <lineage>
        <taxon>Bacteria</taxon>
        <taxon>Bacillati</taxon>
        <taxon>Actinomycetota</taxon>
        <taxon>Actinomycetes</taxon>
        <taxon>Pseudonocardiales</taxon>
        <taxon>Pseudonocardiaceae</taxon>
        <taxon>Pseudonocardia</taxon>
    </lineage>
</organism>
<evidence type="ECO:0000313" key="3">
    <source>
        <dbReference type="Proteomes" id="UP000319818"/>
    </source>
</evidence>
<keyword evidence="3" id="KW-1185">Reference proteome</keyword>
<feature type="region of interest" description="Disordered" evidence="1">
    <location>
        <begin position="1"/>
        <end position="20"/>
    </location>
</feature>
<sequence length="87" mass="9766">MVTGRAVSGHDPSARAHVLHQSERTRVTRLFLSRYTVVGKEPLGPDAERRLRHEREMLERLRGVPGVAQLVDEPRYPASAAVRSVAR</sequence>
<accession>A0A543FTD4</accession>
<proteinExistence type="predicted"/>